<evidence type="ECO:0000256" key="1">
    <source>
        <dbReference type="SAM" id="Phobius"/>
    </source>
</evidence>
<comment type="caution">
    <text evidence="2">The sequence shown here is derived from an EMBL/GenBank/DDBJ whole genome shotgun (WGS) entry which is preliminary data.</text>
</comment>
<reference evidence="2" key="1">
    <citation type="journal article" date="2023" name="Plant J.">
        <title>Genome sequences and population genomics provide insights into the demographic history, inbreeding, and mutation load of two 'living fossil' tree species of Dipteronia.</title>
        <authorList>
            <person name="Feng Y."/>
            <person name="Comes H.P."/>
            <person name="Chen J."/>
            <person name="Zhu S."/>
            <person name="Lu R."/>
            <person name="Zhang X."/>
            <person name="Li P."/>
            <person name="Qiu J."/>
            <person name="Olsen K.M."/>
            <person name="Qiu Y."/>
        </authorList>
    </citation>
    <scope>NUCLEOTIDE SEQUENCE</scope>
    <source>
        <strain evidence="2">KIB01</strain>
    </source>
</reference>
<gene>
    <name evidence="2" type="ORF">Ddye_006388</name>
</gene>
<organism evidence="2 3">
    <name type="scientific">Dipteronia dyeriana</name>
    <dbReference type="NCBI Taxonomy" id="168575"/>
    <lineage>
        <taxon>Eukaryota</taxon>
        <taxon>Viridiplantae</taxon>
        <taxon>Streptophyta</taxon>
        <taxon>Embryophyta</taxon>
        <taxon>Tracheophyta</taxon>
        <taxon>Spermatophyta</taxon>
        <taxon>Magnoliopsida</taxon>
        <taxon>eudicotyledons</taxon>
        <taxon>Gunneridae</taxon>
        <taxon>Pentapetalae</taxon>
        <taxon>rosids</taxon>
        <taxon>malvids</taxon>
        <taxon>Sapindales</taxon>
        <taxon>Sapindaceae</taxon>
        <taxon>Hippocastanoideae</taxon>
        <taxon>Acereae</taxon>
        <taxon>Dipteronia</taxon>
    </lineage>
</organism>
<feature type="transmembrane region" description="Helical" evidence="1">
    <location>
        <begin position="6"/>
        <end position="26"/>
    </location>
</feature>
<keyword evidence="1" id="KW-1133">Transmembrane helix</keyword>
<protein>
    <submittedName>
        <fullName evidence="2">Uncharacterized protein</fullName>
    </submittedName>
</protein>
<name>A0AAD9XIA3_9ROSI</name>
<accession>A0AAD9XIA3</accession>
<keyword evidence="1" id="KW-0812">Transmembrane</keyword>
<dbReference type="EMBL" id="JANJYI010000002">
    <property type="protein sequence ID" value="KAK2659855.1"/>
    <property type="molecule type" value="Genomic_DNA"/>
</dbReference>
<keyword evidence="1" id="KW-0472">Membrane</keyword>
<keyword evidence="3" id="KW-1185">Reference proteome</keyword>
<sequence>MKEIELYTGCRLLAASALYGFVLPLVELTYKTANQKVNYTLVMDIQIDFKISKD</sequence>
<evidence type="ECO:0000313" key="3">
    <source>
        <dbReference type="Proteomes" id="UP001280121"/>
    </source>
</evidence>
<dbReference type="Proteomes" id="UP001280121">
    <property type="component" value="Unassembled WGS sequence"/>
</dbReference>
<dbReference type="AlphaFoldDB" id="A0AAD9XIA3"/>
<proteinExistence type="predicted"/>
<evidence type="ECO:0000313" key="2">
    <source>
        <dbReference type="EMBL" id="KAK2659855.1"/>
    </source>
</evidence>